<dbReference type="InterPro" id="IPR001938">
    <property type="entry name" value="Thaumatin"/>
</dbReference>
<dbReference type="SMART" id="SM00205">
    <property type="entry name" value="THN"/>
    <property type="match status" value="1"/>
</dbReference>
<dbReference type="Gene3D" id="2.60.110.10">
    <property type="entry name" value="Thaumatin"/>
    <property type="match status" value="1"/>
</dbReference>
<dbReference type="FunFam" id="2.60.110.10:FF:000004">
    <property type="entry name" value="THAUMATIN-LIKE PROTEIN 1"/>
    <property type="match status" value="1"/>
</dbReference>
<organism evidence="2">
    <name type="scientific">Glycyphagus domesticus</name>
    <name type="common">House itch mite</name>
    <name type="synonym">Acarus domesticus</name>
    <dbReference type="NCBI Taxonomy" id="105145"/>
    <lineage>
        <taxon>Eukaryota</taxon>
        <taxon>Metazoa</taxon>
        <taxon>Ecdysozoa</taxon>
        <taxon>Arthropoda</taxon>
        <taxon>Chelicerata</taxon>
        <taxon>Arachnida</taxon>
        <taxon>Acari</taxon>
        <taxon>Acariformes</taxon>
        <taxon>Sarcoptiformes</taxon>
        <taxon>Astigmata</taxon>
        <taxon>Glycyphagoidea</taxon>
        <taxon>Glycyphagidae</taxon>
        <taxon>Glycyphagus</taxon>
    </lineage>
</organism>
<dbReference type="PANTHER" id="PTHR31013">
    <property type="entry name" value="THAUMATIN FAMILY PROTEIN-RELATED"/>
    <property type="match status" value="1"/>
</dbReference>
<feature type="disulfide bond" evidence="1">
    <location>
        <begin position="119"/>
        <end position="183"/>
    </location>
</feature>
<dbReference type="PRINTS" id="PR00347">
    <property type="entry name" value="THAUMATIN"/>
</dbReference>
<reference evidence="2" key="1">
    <citation type="submission" date="2003-04" db="EMBL/GenBank/DDBJ databases">
        <title>Cloning of allergens from the storage mite Glycyphagus domesticus.</title>
        <authorList>
            <person name="Chew F.T."/>
            <person name="Angus A.C."/>
            <person name="Goh S.Y."/>
            <person name="Lim S.H."/>
        </authorList>
    </citation>
    <scope>NUCLEOTIDE SEQUENCE</scope>
</reference>
<dbReference type="InterPro" id="IPR037176">
    <property type="entry name" value="Osmotin/thaumatin-like_sf"/>
</dbReference>
<feature type="disulfide bond" evidence="1">
    <location>
        <begin position="52"/>
        <end position="58"/>
    </location>
</feature>
<evidence type="ECO:0000256" key="1">
    <source>
        <dbReference type="PIRSR" id="PIRSR002703-1"/>
    </source>
</evidence>
<dbReference type="CDD" id="cd09218">
    <property type="entry name" value="TLP-PA"/>
    <property type="match status" value="1"/>
</dbReference>
<dbReference type="PROSITE" id="PS51367">
    <property type="entry name" value="THAUMATIN_2"/>
    <property type="match status" value="1"/>
</dbReference>
<sequence>MLNNPGHPLPMNGGFELGAHQTKTFTVPDHWAGRFWGRTGCDASGHCQTGDCGNKIACNGAGGVPPVSLAEITFDGDGGQDFYDVSLVDGYNLPMKMLPIAGTFRRVTNSHYDCNEAGCHSDLNAHCPNELAIRSGNKVIACKSACLAFNTDEYCCRGAHNRPETCKSSQWKVNYPAMFKKSCPEAYSYAYDDHSSTFTCHGNPSTGYVVQFC</sequence>
<protein>
    <submittedName>
        <fullName evidence="2">Gly d Jun a 3-like protein</fullName>
    </submittedName>
</protein>
<feature type="disulfide bond" evidence="1">
    <location>
        <begin position="41"/>
        <end position="47"/>
    </location>
</feature>
<accession>Q1M2M2</accession>
<dbReference type="EMBL" id="AY288680">
    <property type="protein sequence ID" value="AAQ54610.1"/>
    <property type="molecule type" value="mRNA"/>
</dbReference>
<dbReference type="AlphaFoldDB" id="Q1M2M2"/>
<dbReference type="PIRSF" id="PIRSF002703">
    <property type="entry name" value="Thaumatin"/>
    <property type="match status" value="1"/>
</dbReference>
<dbReference type="SUPFAM" id="SSF49870">
    <property type="entry name" value="Osmotin, thaumatin-like protein"/>
    <property type="match status" value="1"/>
</dbReference>
<feature type="disulfide bond" evidence="1">
    <location>
        <begin position="127"/>
        <end position="142"/>
    </location>
</feature>
<feature type="disulfide bond" evidence="1">
    <location>
        <begin position="146"/>
        <end position="155"/>
    </location>
</feature>
<feature type="disulfide bond" evidence="1">
    <location>
        <begin position="114"/>
        <end position="200"/>
    </location>
</feature>
<proteinExistence type="evidence at transcript level"/>
<dbReference type="PANTHER" id="PTHR31013:SF12">
    <property type="entry name" value="PATHOGENESIS-RELATED PROTEIN 5-LIKE"/>
    <property type="match status" value="1"/>
</dbReference>
<evidence type="ECO:0000313" key="2">
    <source>
        <dbReference type="EMBL" id="AAQ54610.1"/>
    </source>
</evidence>
<feature type="disulfide bond" evidence="1">
    <location>
        <begin position="156"/>
        <end position="166"/>
    </location>
</feature>
<name>Q1M2M2_GLYDO</name>
<dbReference type="Pfam" id="PF00314">
    <property type="entry name" value="Thaumatin"/>
    <property type="match status" value="1"/>
</dbReference>
<keyword evidence="1" id="KW-1015">Disulfide bond</keyword>